<organism evidence="3 4">
    <name type="scientific">Ceratitis capitata</name>
    <name type="common">Mediterranean fruit fly</name>
    <name type="synonym">Tephritis capitata</name>
    <dbReference type="NCBI Taxonomy" id="7213"/>
    <lineage>
        <taxon>Eukaryota</taxon>
        <taxon>Metazoa</taxon>
        <taxon>Ecdysozoa</taxon>
        <taxon>Arthropoda</taxon>
        <taxon>Hexapoda</taxon>
        <taxon>Insecta</taxon>
        <taxon>Pterygota</taxon>
        <taxon>Neoptera</taxon>
        <taxon>Endopterygota</taxon>
        <taxon>Diptera</taxon>
        <taxon>Brachycera</taxon>
        <taxon>Muscomorpha</taxon>
        <taxon>Tephritoidea</taxon>
        <taxon>Tephritidae</taxon>
        <taxon>Ceratitis</taxon>
        <taxon>Ceratitis</taxon>
    </lineage>
</organism>
<sequence length="315" mass="35978">MYATKNNKNAATLDLNKEYSPSKNSKRFLDTADPSKAVIEQFVKSLTEQTQRANTKHQVRQNVSYRKQCSHSVEGTDNQLVDIYYKDKEYGTPIFVYIHGGFWQELDKSTSGSFVEPLVERGFRVIAVDYNLCPNVTLATINEQIKNFFQWLYAYAEDTQASVISISGHSAGAYLSTLLFSKTLLSLRYAERTVSLFLISGIFDLRECWKLPSVNPNNIWNLDAVSSETLSPITWELDREFIEFAKQINLRIYILAGENDSETFKAQSEKYAKKLKGAGLQTEFKIFDGYDHFDIIENVPRVGSLINTYLLENLS</sequence>
<evidence type="ECO:0000313" key="4">
    <source>
        <dbReference type="Proteomes" id="UP000606786"/>
    </source>
</evidence>
<protein>
    <submittedName>
        <fullName evidence="3">(Mediterranean fruit fly) hypothetical protein</fullName>
    </submittedName>
</protein>
<dbReference type="InterPro" id="IPR029058">
    <property type="entry name" value="AB_hydrolase_fold"/>
</dbReference>
<dbReference type="Gene3D" id="3.40.50.1820">
    <property type="entry name" value="alpha/beta hydrolase"/>
    <property type="match status" value="1"/>
</dbReference>
<dbReference type="InterPro" id="IPR049492">
    <property type="entry name" value="BD-FAE-like_dom"/>
</dbReference>
<dbReference type="PANTHER" id="PTHR48081:SF33">
    <property type="entry name" value="KYNURENINE FORMAMIDASE"/>
    <property type="match status" value="1"/>
</dbReference>
<keyword evidence="4" id="KW-1185">Reference proteome</keyword>
<dbReference type="SUPFAM" id="SSF53474">
    <property type="entry name" value="alpha/beta-Hydrolases"/>
    <property type="match status" value="1"/>
</dbReference>
<comment type="caution">
    <text evidence="3">The sequence shown here is derived from an EMBL/GenBank/DDBJ whole genome shotgun (WGS) entry which is preliminary data.</text>
</comment>
<evidence type="ECO:0000259" key="2">
    <source>
        <dbReference type="Pfam" id="PF20434"/>
    </source>
</evidence>
<feature type="domain" description="BD-FAE-like" evidence="2">
    <location>
        <begin position="82"/>
        <end position="179"/>
    </location>
</feature>
<keyword evidence="1" id="KW-0378">Hydrolase</keyword>
<dbReference type="Pfam" id="PF20434">
    <property type="entry name" value="BD-FAE"/>
    <property type="match status" value="1"/>
</dbReference>
<dbReference type="PANTHER" id="PTHR48081">
    <property type="entry name" value="AB HYDROLASE SUPERFAMILY PROTEIN C4A8.06C"/>
    <property type="match status" value="1"/>
</dbReference>
<reference evidence="3" key="1">
    <citation type="submission" date="2020-11" db="EMBL/GenBank/DDBJ databases">
        <authorList>
            <person name="Whitehead M."/>
        </authorList>
    </citation>
    <scope>NUCLEOTIDE SEQUENCE</scope>
    <source>
        <strain evidence="3">EGII</strain>
    </source>
</reference>
<evidence type="ECO:0000313" key="3">
    <source>
        <dbReference type="EMBL" id="CAD6996781.1"/>
    </source>
</evidence>
<dbReference type="OrthoDB" id="433474at2759"/>
<dbReference type="EMBL" id="CAJHJT010000012">
    <property type="protein sequence ID" value="CAD6996781.1"/>
    <property type="molecule type" value="Genomic_DNA"/>
</dbReference>
<dbReference type="AlphaFoldDB" id="A0A811UD87"/>
<name>A0A811UD87_CERCA</name>
<dbReference type="GO" id="GO:0004061">
    <property type="term" value="F:arylformamidase activity"/>
    <property type="evidence" value="ECO:0007669"/>
    <property type="project" value="TreeGrafter"/>
</dbReference>
<proteinExistence type="predicted"/>
<evidence type="ECO:0000256" key="1">
    <source>
        <dbReference type="ARBA" id="ARBA00022801"/>
    </source>
</evidence>
<accession>A0A811UD87</accession>
<gene>
    <name evidence="3" type="ORF">CCAP1982_LOCUS5456</name>
</gene>
<dbReference type="InterPro" id="IPR050300">
    <property type="entry name" value="GDXG_lipolytic_enzyme"/>
</dbReference>
<dbReference type="Proteomes" id="UP000606786">
    <property type="component" value="Unassembled WGS sequence"/>
</dbReference>